<evidence type="ECO:0000313" key="13">
    <source>
        <dbReference type="EMBL" id="RAK39799.1"/>
    </source>
</evidence>
<evidence type="ECO:0000256" key="1">
    <source>
        <dbReference type="ARBA" id="ARBA00005594"/>
    </source>
</evidence>
<dbReference type="AlphaFoldDB" id="A0A327ZHB4"/>
<evidence type="ECO:0000256" key="10">
    <source>
        <dbReference type="RuleBase" id="RU363038"/>
    </source>
</evidence>
<dbReference type="HAMAP" id="MF_00123">
    <property type="entry name" value="Arg_tRNA_synth"/>
    <property type="match status" value="1"/>
</dbReference>
<comment type="similarity">
    <text evidence="1 9 10">Belongs to the class-I aminoacyl-tRNA synthetase family.</text>
</comment>
<keyword evidence="2 9" id="KW-0963">Cytoplasm</keyword>
<dbReference type="Pfam" id="PF03485">
    <property type="entry name" value="Arg_tRNA_synt_N"/>
    <property type="match status" value="1"/>
</dbReference>
<dbReference type="PROSITE" id="PS00178">
    <property type="entry name" value="AA_TRNA_LIGASE_I"/>
    <property type="match status" value="1"/>
</dbReference>
<dbReference type="GO" id="GO:0006420">
    <property type="term" value="P:arginyl-tRNA aminoacylation"/>
    <property type="evidence" value="ECO:0007669"/>
    <property type="project" value="UniProtKB-UniRule"/>
</dbReference>
<organism evidence="13 14">
    <name type="scientific">Actinoplanes lutulentus</name>
    <dbReference type="NCBI Taxonomy" id="1287878"/>
    <lineage>
        <taxon>Bacteria</taxon>
        <taxon>Bacillati</taxon>
        <taxon>Actinomycetota</taxon>
        <taxon>Actinomycetes</taxon>
        <taxon>Micromonosporales</taxon>
        <taxon>Micromonosporaceae</taxon>
        <taxon>Actinoplanes</taxon>
    </lineage>
</organism>
<dbReference type="EC" id="6.1.1.19" evidence="9"/>
<dbReference type="Gene3D" id="3.40.50.620">
    <property type="entry name" value="HUPs"/>
    <property type="match status" value="1"/>
</dbReference>
<dbReference type="SMART" id="SM01016">
    <property type="entry name" value="Arg_tRNA_synt_N"/>
    <property type="match status" value="1"/>
</dbReference>
<dbReference type="PRINTS" id="PR01038">
    <property type="entry name" value="TRNASYNTHARG"/>
</dbReference>
<dbReference type="FunFam" id="3.40.50.620:FF:000116">
    <property type="entry name" value="Arginine--tRNA ligase"/>
    <property type="match status" value="1"/>
</dbReference>
<dbReference type="Gene3D" id="1.10.730.10">
    <property type="entry name" value="Isoleucyl-tRNA Synthetase, Domain 1"/>
    <property type="match status" value="1"/>
</dbReference>
<dbReference type="InterPro" id="IPR009080">
    <property type="entry name" value="tRNAsynth_Ia_anticodon-bd"/>
</dbReference>
<dbReference type="PANTHER" id="PTHR11956">
    <property type="entry name" value="ARGINYL-TRNA SYNTHETASE"/>
    <property type="match status" value="1"/>
</dbReference>
<evidence type="ECO:0000256" key="7">
    <source>
        <dbReference type="ARBA" id="ARBA00023146"/>
    </source>
</evidence>
<dbReference type="InterPro" id="IPR014729">
    <property type="entry name" value="Rossmann-like_a/b/a_fold"/>
</dbReference>
<evidence type="ECO:0000256" key="4">
    <source>
        <dbReference type="ARBA" id="ARBA00022741"/>
    </source>
</evidence>
<feature type="domain" description="Arginyl tRNA synthetase N-terminal" evidence="12">
    <location>
        <begin position="5"/>
        <end position="86"/>
    </location>
</feature>
<feature type="short sequence motif" description="'HIGH' region" evidence="9">
    <location>
        <begin position="122"/>
        <end position="132"/>
    </location>
</feature>
<dbReference type="SUPFAM" id="SSF47323">
    <property type="entry name" value="Anticodon-binding domain of a subclass of class I aminoacyl-tRNA synthetases"/>
    <property type="match status" value="1"/>
</dbReference>
<dbReference type="InterPro" id="IPR001412">
    <property type="entry name" value="aa-tRNA-synth_I_CS"/>
</dbReference>
<evidence type="ECO:0000259" key="11">
    <source>
        <dbReference type="SMART" id="SM00836"/>
    </source>
</evidence>
<evidence type="ECO:0000313" key="14">
    <source>
        <dbReference type="Proteomes" id="UP000249341"/>
    </source>
</evidence>
<evidence type="ECO:0000259" key="12">
    <source>
        <dbReference type="SMART" id="SM01016"/>
    </source>
</evidence>
<dbReference type="SUPFAM" id="SSF55190">
    <property type="entry name" value="Arginyl-tRNA synthetase (ArgRS), N-terminal 'additional' domain"/>
    <property type="match status" value="1"/>
</dbReference>
<dbReference type="Pfam" id="PF00750">
    <property type="entry name" value="tRNA-synt_1d"/>
    <property type="match status" value="1"/>
</dbReference>
<dbReference type="InterPro" id="IPR008909">
    <property type="entry name" value="DALR_anticod-bd"/>
</dbReference>
<reference evidence="13 14" key="1">
    <citation type="submission" date="2018-06" db="EMBL/GenBank/DDBJ databases">
        <title>Genomic Encyclopedia of Type Strains, Phase III (KMG-III): the genomes of soil and plant-associated and newly described type strains.</title>
        <authorList>
            <person name="Whitman W."/>
        </authorList>
    </citation>
    <scope>NUCLEOTIDE SEQUENCE [LARGE SCALE GENOMIC DNA]</scope>
    <source>
        <strain evidence="13 14">CGMCC 4.7090</strain>
    </source>
</reference>
<accession>A0A327ZHB4</accession>
<keyword evidence="4 9" id="KW-0547">Nucleotide-binding</keyword>
<keyword evidence="7 9" id="KW-0030">Aminoacyl-tRNA synthetase</keyword>
<keyword evidence="6 9" id="KW-0648">Protein biosynthesis</keyword>
<dbReference type="GO" id="GO:0004814">
    <property type="term" value="F:arginine-tRNA ligase activity"/>
    <property type="evidence" value="ECO:0007669"/>
    <property type="project" value="UniProtKB-UniRule"/>
</dbReference>
<feature type="domain" description="DALR anticodon binding" evidence="11">
    <location>
        <begin position="441"/>
        <end position="552"/>
    </location>
</feature>
<keyword evidence="5 9" id="KW-0067">ATP-binding</keyword>
<dbReference type="SMART" id="SM00836">
    <property type="entry name" value="DALR_1"/>
    <property type="match status" value="1"/>
</dbReference>
<comment type="catalytic activity">
    <reaction evidence="8 9">
        <text>tRNA(Arg) + L-arginine + ATP = L-arginyl-tRNA(Arg) + AMP + diphosphate</text>
        <dbReference type="Rhea" id="RHEA:20301"/>
        <dbReference type="Rhea" id="RHEA-COMP:9658"/>
        <dbReference type="Rhea" id="RHEA-COMP:9673"/>
        <dbReference type="ChEBI" id="CHEBI:30616"/>
        <dbReference type="ChEBI" id="CHEBI:32682"/>
        <dbReference type="ChEBI" id="CHEBI:33019"/>
        <dbReference type="ChEBI" id="CHEBI:78442"/>
        <dbReference type="ChEBI" id="CHEBI:78513"/>
        <dbReference type="ChEBI" id="CHEBI:456215"/>
        <dbReference type="EC" id="6.1.1.19"/>
    </reaction>
</comment>
<dbReference type="CDD" id="cd07956">
    <property type="entry name" value="Anticodon_Ia_Arg"/>
    <property type="match status" value="1"/>
</dbReference>
<protein>
    <recommendedName>
        <fullName evidence="9">Arginine--tRNA ligase</fullName>
        <ecNumber evidence="9">6.1.1.19</ecNumber>
    </recommendedName>
    <alternativeName>
        <fullName evidence="9">Arginyl-tRNA synthetase</fullName>
        <shortName evidence="9">ArgRS</shortName>
    </alternativeName>
</protein>
<comment type="caution">
    <text evidence="13">The sequence shown here is derived from an EMBL/GenBank/DDBJ whole genome shotgun (WGS) entry which is preliminary data.</text>
</comment>
<dbReference type="InterPro" id="IPR036695">
    <property type="entry name" value="Arg-tRNA-synth_N_sf"/>
</dbReference>
<keyword evidence="3 9" id="KW-0436">Ligase</keyword>
<evidence type="ECO:0000256" key="3">
    <source>
        <dbReference type="ARBA" id="ARBA00022598"/>
    </source>
</evidence>
<comment type="subunit">
    <text evidence="9">Monomer.</text>
</comment>
<sequence length="552" mass="58737">MGSIVNLEQLLHDRLAPAFEAVAGAPADPAVRASPHADFQSGAALGLARTLGKPPREIAAEVAGKADLGGLAEVTVSGPGFLNLTVSDDLIVASLDALAGDDRLGVAQTKTPRRIVVDYSGPNVAKEMHVGHLRSTIIGDALARILDWQGHEVVRVNHLGDWGTPFGMLIEHLISTEGVDGDHSLGDLTDFYRAARAEFDADEGFRTRARLRVVALQSGDPDTRELWRRLVQRSEEAFLAVYDRLDVTLGPEDFAGESRYQDDLAGVVAELSAKGLLVESDGALCAFPAGFTGKDGAPVPLIVRKGDGGFGYAATDLAALHHRVRDLGADELLYVVGAPQRTHFQMVFAVARAAGWLPESVSAEHIGFGSVLGADGKMLKTRAGETLRLADLLDEAVDRASAPEIGLAAIKYADLSGDRRGDYVFDIDRMLATSGNTGPYLQYAYARICSLTVKAGGEPGRVMITQPAERALGLALLGLEPAVRGAAQAREPHRLAGYLHELAAAFSVFYEKCPVLRSEGAVRASRLALAGHTARTLHRGMFLLGIPALEQI</sequence>
<dbReference type="Pfam" id="PF05746">
    <property type="entry name" value="DALR_1"/>
    <property type="match status" value="1"/>
</dbReference>
<dbReference type="PANTHER" id="PTHR11956:SF5">
    <property type="entry name" value="ARGININE--TRNA LIGASE, CYTOPLASMIC"/>
    <property type="match status" value="1"/>
</dbReference>
<dbReference type="InterPro" id="IPR001278">
    <property type="entry name" value="Arg-tRNA-ligase"/>
</dbReference>
<dbReference type="InterPro" id="IPR005148">
    <property type="entry name" value="Arg-tRNA-synth_N"/>
</dbReference>
<dbReference type="Gene3D" id="3.30.1360.70">
    <property type="entry name" value="Arginyl tRNA synthetase N-terminal domain"/>
    <property type="match status" value="1"/>
</dbReference>
<dbReference type="EMBL" id="QLMJ01000004">
    <property type="protein sequence ID" value="RAK39799.1"/>
    <property type="molecule type" value="Genomic_DNA"/>
</dbReference>
<comment type="subcellular location">
    <subcellularLocation>
        <location evidence="9">Cytoplasm</location>
    </subcellularLocation>
</comment>
<dbReference type="GO" id="GO:0005524">
    <property type="term" value="F:ATP binding"/>
    <property type="evidence" value="ECO:0007669"/>
    <property type="project" value="UniProtKB-UniRule"/>
</dbReference>
<evidence type="ECO:0000256" key="8">
    <source>
        <dbReference type="ARBA" id="ARBA00049339"/>
    </source>
</evidence>
<proteinExistence type="inferred from homology"/>
<evidence type="ECO:0000256" key="6">
    <source>
        <dbReference type="ARBA" id="ARBA00022917"/>
    </source>
</evidence>
<dbReference type="GO" id="GO:0005737">
    <property type="term" value="C:cytoplasm"/>
    <property type="evidence" value="ECO:0007669"/>
    <property type="project" value="UniProtKB-SubCell"/>
</dbReference>
<dbReference type="InterPro" id="IPR035684">
    <property type="entry name" value="ArgRS_core"/>
</dbReference>
<dbReference type="Proteomes" id="UP000249341">
    <property type="component" value="Unassembled WGS sequence"/>
</dbReference>
<evidence type="ECO:0000256" key="2">
    <source>
        <dbReference type="ARBA" id="ARBA00022490"/>
    </source>
</evidence>
<dbReference type="NCBIfam" id="TIGR00456">
    <property type="entry name" value="argS"/>
    <property type="match status" value="1"/>
</dbReference>
<gene>
    <name evidence="9" type="primary">argS</name>
    <name evidence="13" type="ORF">B0I29_104338</name>
</gene>
<name>A0A327ZHB4_9ACTN</name>
<keyword evidence="14" id="KW-1185">Reference proteome</keyword>
<dbReference type="SUPFAM" id="SSF52374">
    <property type="entry name" value="Nucleotidylyl transferase"/>
    <property type="match status" value="1"/>
</dbReference>
<evidence type="ECO:0000256" key="9">
    <source>
        <dbReference type="HAMAP-Rule" id="MF_00123"/>
    </source>
</evidence>
<dbReference type="CDD" id="cd00671">
    <property type="entry name" value="ArgRS_core"/>
    <property type="match status" value="1"/>
</dbReference>
<evidence type="ECO:0000256" key="5">
    <source>
        <dbReference type="ARBA" id="ARBA00022840"/>
    </source>
</evidence>